<protein>
    <submittedName>
        <fullName evidence="1">Uncharacterized protein</fullName>
    </submittedName>
</protein>
<dbReference type="AlphaFoldDB" id="A0A2K3N6A6"/>
<name>A0A2K3N6A6_TRIPR</name>
<comment type="caution">
    <text evidence="1">The sequence shown here is derived from an EMBL/GenBank/DDBJ whole genome shotgun (WGS) entry which is preliminary data.</text>
</comment>
<proteinExistence type="predicted"/>
<accession>A0A2K3N6A6</accession>
<evidence type="ECO:0000313" key="2">
    <source>
        <dbReference type="Proteomes" id="UP000236291"/>
    </source>
</evidence>
<reference evidence="1 2" key="2">
    <citation type="journal article" date="2017" name="Front. Plant Sci.">
        <title>Gene Classification and Mining of Molecular Markers Useful in Red Clover (Trifolium pratense) Breeding.</title>
        <authorList>
            <person name="Istvanek J."/>
            <person name="Dluhosova J."/>
            <person name="Dluhos P."/>
            <person name="Patkova L."/>
            <person name="Nedelnik J."/>
            <person name="Repkova J."/>
        </authorList>
    </citation>
    <scope>NUCLEOTIDE SEQUENCE [LARGE SCALE GENOMIC DNA]</scope>
    <source>
        <strain evidence="2">cv. Tatra</strain>
        <tissue evidence="1">Young leaves</tissue>
    </source>
</reference>
<organism evidence="1 2">
    <name type="scientific">Trifolium pratense</name>
    <name type="common">Red clover</name>
    <dbReference type="NCBI Taxonomy" id="57577"/>
    <lineage>
        <taxon>Eukaryota</taxon>
        <taxon>Viridiplantae</taxon>
        <taxon>Streptophyta</taxon>
        <taxon>Embryophyta</taxon>
        <taxon>Tracheophyta</taxon>
        <taxon>Spermatophyta</taxon>
        <taxon>Magnoliopsida</taxon>
        <taxon>eudicotyledons</taxon>
        <taxon>Gunneridae</taxon>
        <taxon>Pentapetalae</taxon>
        <taxon>rosids</taxon>
        <taxon>fabids</taxon>
        <taxon>Fabales</taxon>
        <taxon>Fabaceae</taxon>
        <taxon>Papilionoideae</taxon>
        <taxon>50 kb inversion clade</taxon>
        <taxon>NPAAA clade</taxon>
        <taxon>Hologalegina</taxon>
        <taxon>IRL clade</taxon>
        <taxon>Trifolieae</taxon>
        <taxon>Trifolium</taxon>
    </lineage>
</organism>
<sequence length="73" mass="7773">MNPGPDNGTSGGSSVVAASWEDELAAGKMVLFPVVHYDTNRKAVPVLICMIPFIGRGTGKHFPTLTWQIDADS</sequence>
<reference evidence="1 2" key="1">
    <citation type="journal article" date="2014" name="Am. J. Bot.">
        <title>Genome assembly and annotation for red clover (Trifolium pratense; Fabaceae).</title>
        <authorList>
            <person name="Istvanek J."/>
            <person name="Jaros M."/>
            <person name="Krenek A."/>
            <person name="Repkova J."/>
        </authorList>
    </citation>
    <scope>NUCLEOTIDE SEQUENCE [LARGE SCALE GENOMIC DNA]</scope>
    <source>
        <strain evidence="2">cv. Tatra</strain>
        <tissue evidence="1">Young leaves</tissue>
    </source>
</reference>
<dbReference type="EMBL" id="ASHM01016767">
    <property type="protein sequence ID" value="PNX98546.1"/>
    <property type="molecule type" value="Genomic_DNA"/>
</dbReference>
<gene>
    <name evidence="1" type="ORF">L195_g021796</name>
</gene>
<evidence type="ECO:0000313" key="1">
    <source>
        <dbReference type="EMBL" id="PNX98546.1"/>
    </source>
</evidence>
<dbReference type="Proteomes" id="UP000236291">
    <property type="component" value="Unassembled WGS sequence"/>
</dbReference>